<dbReference type="Proteomes" id="UP000606194">
    <property type="component" value="Unassembled WGS sequence"/>
</dbReference>
<sequence>MRIRALLVATTGAVALSALAVPAAQAAPAGPAVTFSGVQVNGGKNVVVGPTTKVTVPASYTVTKAAGLNANSFVTFPVLYRGTTLNESTPDDHVWIGDEPGTCTASSPTVLKCTATLQFRPKSTEFADLTNAVAGTWKIGAAAINADGLTTKTNAGTIQVQRQAKLTVDAAPEPVKKGKVITVTGALTRANWDTNRYAGYSGQSVKLQFRKKGSSTYSTVKTVKSSATGGLKTTVTASVDGYYRFVFAGTSTTPAVSAAGDFVDVK</sequence>
<proteinExistence type="predicted"/>
<feature type="signal peptide" evidence="1">
    <location>
        <begin position="1"/>
        <end position="26"/>
    </location>
</feature>
<reference evidence="2" key="1">
    <citation type="journal article" date="2014" name="Int. J. Syst. Evol. Microbiol.">
        <title>Complete genome sequence of Corynebacterium casei LMG S-19264T (=DSM 44701T), isolated from a smear-ripened cheese.</title>
        <authorList>
            <consortium name="US DOE Joint Genome Institute (JGI-PGF)"/>
            <person name="Walter F."/>
            <person name="Albersmeier A."/>
            <person name="Kalinowski J."/>
            <person name="Ruckert C."/>
        </authorList>
    </citation>
    <scope>NUCLEOTIDE SEQUENCE</scope>
    <source>
        <strain evidence="2">JCM 4386</strain>
    </source>
</reference>
<comment type="caution">
    <text evidence="2">The sequence shown here is derived from an EMBL/GenBank/DDBJ whole genome shotgun (WGS) entry which is preliminary data.</text>
</comment>
<feature type="chain" id="PRO_5037480217" description="Calcium-binding protein" evidence="1">
    <location>
        <begin position="27"/>
        <end position="266"/>
    </location>
</feature>
<evidence type="ECO:0000256" key="1">
    <source>
        <dbReference type="SAM" id="SignalP"/>
    </source>
</evidence>
<evidence type="ECO:0008006" key="4">
    <source>
        <dbReference type="Google" id="ProtNLM"/>
    </source>
</evidence>
<dbReference type="RefSeq" id="WP_190149976.1">
    <property type="nucleotide sequence ID" value="NZ_BMTL01000012.1"/>
</dbReference>
<organism evidence="2 3">
    <name type="scientific">Streptomyces humidus</name>
    <dbReference type="NCBI Taxonomy" id="52259"/>
    <lineage>
        <taxon>Bacteria</taxon>
        <taxon>Bacillati</taxon>
        <taxon>Actinomycetota</taxon>
        <taxon>Actinomycetes</taxon>
        <taxon>Kitasatosporales</taxon>
        <taxon>Streptomycetaceae</taxon>
        <taxon>Streptomyces</taxon>
    </lineage>
</organism>
<accession>A0A918L3B0</accession>
<gene>
    <name evidence="2" type="ORF">GCM10010269_32530</name>
</gene>
<dbReference type="AlphaFoldDB" id="A0A918L3B0"/>
<keyword evidence="1" id="KW-0732">Signal</keyword>
<dbReference type="EMBL" id="BMTL01000012">
    <property type="protein sequence ID" value="GGR90880.1"/>
    <property type="molecule type" value="Genomic_DNA"/>
</dbReference>
<name>A0A918L3B0_9ACTN</name>
<keyword evidence="3" id="KW-1185">Reference proteome</keyword>
<evidence type="ECO:0000313" key="2">
    <source>
        <dbReference type="EMBL" id="GGR90880.1"/>
    </source>
</evidence>
<reference evidence="2" key="2">
    <citation type="submission" date="2020-09" db="EMBL/GenBank/DDBJ databases">
        <authorList>
            <person name="Sun Q."/>
            <person name="Ohkuma M."/>
        </authorList>
    </citation>
    <scope>NUCLEOTIDE SEQUENCE</scope>
    <source>
        <strain evidence="2">JCM 4386</strain>
    </source>
</reference>
<protein>
    <recommendedName>
        <fullName evidence="4">Calcium-binding protein</fullName>
    </recommendedName>
</protein>
<evidence type="ECO:0000313" key="3">
    <source>
        <dbReference type="Proteomes" id="UP000606194"/>
    </source>
</evidence>